<organism evidence="2 3">
    <name type="scientific">Daphnia magna</name>
    <dbReference type="NCBI Taxonomy" id="35525"/>
    <lineage>
        <taxon>Eukaryota</taxon>
        <taxon>Metazoa</taxon>
        <taxon>Ecdysozoa</taxon>
        <taxon>Arthropoda</taxon>
        <taxon>Crustacea</taxon>
        <taxon>Branchiopoda</taxon>
        <taxon>Diplostraca</taxon>
        <taxon>Cladocera</taxon>
        <taxon>Anomopoda</taxon>
        <taxon>Daphniidae</taxon>
        <taxon>Daphnia</taxon>
    </lineage>
</organism>
<feature type="compositionally biased region" description="Polar residues" evidence="1">
    <location>
        <begin position="7"/>
        <end position="29"/>
    </location>
</feature>
<sequence>MTHRGSECSNIATPNALQPNNFLDTSVTPHNVLDTDTRKVTGQDKQKSKKKHLMMTTAV</sequence>
<comment type="caution">
    <text evidence="2">The sequence shown here is derived from an EMBL/GenBank/DDBJ whole genome shotgun (WGS) entry which is preliminary data.</text>
</comment>
<dbReference type="EMBL" id="JAOYFB010000040">
    <property type="protein sequence ID" value="KAK4036353.1"/>
    <property type="molecule type" value="Genomic_DNA"/>
</dbReference>
<keyword evidence="3" id="KW-1185">Reference proteome</keyword>
<feature type="region of interest" description="Disordered" evidence="1">
    <location>
        <begin position="1"/>
        <end position="59"/>
    </location>
</feature>
<name>A0ABR0B3T6_9CRUS</name>
<evidence type="ECO:0000313" key="2">
    <source>
        <dbReference type="EMBL" id="KAK4036353.1"/>
    </source>
</evidence>
<gene>
    <name evidence="2" type="ORF">OUZ56_028412</name>
</gene>
<feature type="compositionally biased region" description="Basic and acidic residues" evidence="1">
    <location>
        <begin position="33"/>
        <end position="46"/>
    </location>
</feature>
<proteinExistence type="predicted"/>
<accession>A0ABR0B3T6</accession>
<evidence type="ECO:0000256" key="1">
    <source>
        <dbReference type="SAM" id="MobiDB-lite"/>
    </source>
</evidence>
<reference evidence="2 3" key="1">
    <citation type="journal article" date="2023" name="Nucleic Acids Res.">
        <title>The hologenome of Daphnia magna reveals possible DNA methylation and microbiome-mediated evolution of the host genome.</title>
        <authorList>
            <person name="Chaturvedi A."/>
            <person name="Li X."/>
            <person name="Dhandapani V."/>
            <person name="Marshall H."/>
            <person name="Kissane S."/>
            <person name="Cuenca-Cambronero M."/>
            <person name="Asole G."/>
            <person name="Calvet F."/>
            <person name="Ruiz-Romero M."/>
            <person name="Marangio P."/>
            <person name="Guigo R."/>
            <person name="Rago D."/>
            <person name="Mirbahai L."/>
            <person name="Eastwood N."/>
            <person name="Colbourne J.K."/>
            <person name="Zhou J."/>
            <person name="Mallon E."/>
            <person name="Orsini L."/>
        </authorList>
    </citation>
    <scope>NUCLEOTIDE SEQUENCE [LARGE SCALE GENOMIC DNA]</scope>
    <source>
        <strain evidence="2">LRV0_1</strain>
    </source>
</reference>
<evidence type="ECO:0000313" key="3">
    <source>
        <dbReference type="Proteomes" id="UP001234178"/>
    </source>
</evidence>
<dbReference type="Proteomes" id="UP001234178">
    <property type="component" value="Unassembled WGS sequence"/>
</dbReference>
<protein>
    <submittedName>
        <fullName evidence="2">Uncharacterized protein</fullName>
    </submittedName>
</protein>